<feature type="transmembrane region" description="Helical" evidence="7">
    <location>
        <begin position="230"/>
        <end position="249"/>
    </location>
</feature>
<protein>
    <submittedName>
        <fullName evidence="9">MFS transporter</fullName>
    </submittedName>
</protein>
<organism evidence="9 10">
    <name type="scientific">Virgibacillus phasianinus</name>
    <dbReference type="NCBI Taxonomy" id="2017483"/>
    <lineage>
        <taxon>Bacteria</taxon>
        <taxon>Bacillati</taxon>
        <taxon>Bacillota</taxon>
        <taxon>Bacilli</taxon>
        <taxon>Bacillales</taxon>
        <taxon>Bacillaceae</taxon>
        <taxon>Virgibacillus</taxon>
    </lineage>
</organism>
<sequence>MIFMNKRADQIVAFTAGIGMLLSTLDTGIINVALPTLVRSFDSSITVMTWSITMYTLALVGTIIIFGRLSDRYGRLKIYTSGLIIFCIASIFCGLSTSPGELIASRTLQGIGAAMLQGTATAIITTAIPKERQGAAFGTLGVLLGLGPVLGPSVGGFLISVGNWRWIFWINVPIVLVGLVGCVYLIKRVKESRRTIKINLPGNILLTLSVLALLQGLSMLSTSNFLSLPTIGPIVLFALLLISFILWEVRAKQPIIDLRLFLHGAFSAPILGIFVLGGTTSLGFIIPPYFLEQVSNLEPWQTGLVNLSAPLGLVMMSKVSGRLIGRVSTTRLMIIGLIIMAIPYGILGTIQSGWSSILIGVLLLIYGFGAGFFLPPNTSAIMGAVSQEVQGTIGAVQRMVQNLGIALYAAVTSSFIQTHSHGGLGSFMNGFREAWIFATVTLVFSLLVFIYTALFEGDHKS</sequence>
<reference evidence="9 10" key="1">
    <citation type="submission" date="2017-07" db="EMBL/GenBank/DDBJ databases">
        <title>Virgibacillus sp. LM2416.</title>
        <authorList>
            <person name="Tak E.J."/>
            <person name="Bae J.-W."/>
        </authorList>
    </citation>
    <scope>NUCLEOTIDE SEQUENCE [LARGE SCALE GENOMIC DNA]</scope>
    <source>
        <strain evidence="9 10">LM2416</strain>
    </source>
</reference>
<name>A0A220U8M0_9BACI</name>
<dbReference type="InterPro" id="IPR020846">
    <property type="entry name" value="MFS_dom"/>
</dbReference>
<dbReference type="GO" id="GO:0005886">
    <property type="term" value="C:plasma membrane"/>
    <property type="evidence" value="ECO:0007669"/>
    <property type="project" value="UniProtKB-SubCell"/>
</dbReference>
<dbReference type="KEGG" id="vil:CFK37_19560"/>
<gene>
    <name evidence="9" type="ORF">CFK37_19560</name>
</gene>
<feature type="transmembrane region" description="Helical" evidence="7">
    <location>
        <begin position="12"/>
        <end position="33"/>
    </location>
</feature>
<dbReference type="OrthoDB" id="9807274at2"/>
<accession>A0A220U8M0</accession>
<dbReference type="CDD" id="cd17321">
    <property type="entry name" value="MFS_MMR_MDR_like"/>
    <property type="match status" value="1"/>
</dbReference>
<dbReference type="GO" id="GO:0022857">
    <property type="term" value="F:transmembrane transporter activity"/>
    <property type="evidence" value="ECO:0007669"/>
    <property type="project" value="InterPro"/>
</dbReference>
<keyword evidence="3" id="KW-1003">Cell membrane</keyword>
<dbReference type="PANTHER" id="PTHR42718">
    <property type="entry name" value="MAJOR FACILITATOR SUPERFAMILY MULTIDRUG TRANSPORTER MFSC"/>
    <property type="match status" value="1"/>
</dbReference>
<dbReference type="PROSITE" id="PS50850">
    <property type="entry name" value="MFS"/>
    <property type="match status" value="1"/>
</dbReference>
<dbReference type="PANTHER" id="PTHR42718:SF46">
    <property type="entry name" value="BLR6921 PROTEIN"/>
    <property type="match status" value="1"/>
</dbReference>
<feature type="transmembrane region" description="Helical" evidence="7">
    <location>
        <begin position="434"/>
        <end position="454"/>
    </location>
</feature>
<dbReference type="PRINTS" id="PR01036">
    <property type="entry name" value="TCRTETB"/>
</dbReference>
<keyword evidence="6 7" id="KW-0472">Membrane</keyword>
<evidence type="ECO:0000256" key="6">
    <source>
        <dbReference type="ARBA" id="ARBA00023136"/>
    </source>
</evidence>
<feature type="transmembrane region" description="Helical" evidence="7">
    <location>
        <begin position="353"/>
        <end position="374"/>
    </location>
</feature>
<dbReference type="InterPro" id="IPR011701">
    <property type="entry name" value="MFS"/>
</dbReference>
<evidence type="ECO:0000256" key="7">
    <source>
        <dbReference type="SAM" id="Phobius"/>
    </source>
</evidence>
<keyword evidence="2" id="KW-0813">Transport</keyword>
<keyword evidence="4 7" id="KW-0812">Transmembrane</keyword>
<feature type="domain" description="Major facilitator superfamily (MFS) profile" evidence="8">
    <location>
        <begin position="12"/>
        <end position="456"/>
    </location>
</feature>
<feature type="transmembrane region" description="Helical" evidence="7">
    <location>
        <begin position="45"/>
        <end position="66"/>
    </location>
</feature>
<dbReference type="Gene3D" id="1.20.1250.20">
    <property type="entry name" value="MFS general substrate transporter like domains"/>
    <property type="match status" value="1"/>
</dbReference>
<evidence type="ECO:0000256" key="4">
    <source>
        <dbReference type="ARBA" id="ARBA00022692"/>
    </source>
</evidence>
<feature type="transmembrane region" description="Helical" evidence="7">
    <location>
        <begin position="198"/>
        <end position="218"/>
    </location>
</feature>
<feature type="transmembrane region" description="Helical" evidence="7">
    <location>
        <begin position="261"/>
        <end position="287"/>
    </location>
</feature>
<feature type="transmembrane region" description="Helical" evidence="7">
    <location>
        <begin position="78"/>
        <end position="98"/>
    </location>
</feature>
<dbReference type="EMBL" id="CP022315">
    <property type="protein sequence ID" value="ASK64488.1"/>
    <property type="molecule type" value="Genomic_DNA"/>
</dbReference>
<evidence type="ECO:0000259" key="8">
    <source>
        <dbReference type="PROSITE" id="PS50850"/>
    </source>
</evidence>
<evidence type="ECO:0000256" key="5">
    <source>
        <dbReference type="ARBA" id="ARBA00022989"/>
    </source>
</evidence>
<keyword evidence="5 7" id="KW-1133">Transmembrane helix</keyword>
<evidence type="ECO:0000256" key="1">
    <source>
        <dbReference type="ARBA" id="ARBA00004651"/>
    </source>
</evidence>
<evidence type="ECO:0000313" key="9">
    <source>
        <dbReference type="EMBL" id="ASK64488.1"/>
    </source>
</evidence>
<keyword evidence="10" id="KW-1185">Reference proteome</keyword>
<feature type="transmembrane region" description="Helical" evidence="7">
    <location>
        <begin position="110"/>
        <end position="128"/>
    </location>
</feature>
<feature type="transmembrane region" description="Helical" evidence="7">
    <location>
        <begin position="329"/>
        <end position="347"/>
    </location>
</feature>
<dbReference type="Proteomes" id="UP000198312">
    <property type="component" value="Chromosome"/>
</dbReference>
<dbReference type="Pfam" id="PF07690">
    <property type="entry name" value="MFS_1"/>
    <property type="match status" value="1"/>
</dbReference>
<feature type="transmembrane region" description="Helical" evidence="7">
    <location>
        <begin position="140"/>
        <end position="160"/>
    </location>
</feature>
<evidence type="ECO:0000313" key="10">
    <source>
        <dbReference type="Proteomes" id="UP000198312"/>
    </source>
</evidence>
<proteinExistence type="predicted"/>
<feature type="transmembrane region" description="Helical" evidence="7">
    <location>
        <begin position="166"/>
        <end position="186"/>
    </location>
</feature>
<evidence type="ECO:0000256" key="3">
    <source>
        <dbReference type="ARBA" id="ARBA00022475"/>
    </source>
</evidence>
<dbReference type="Gene3D" id="1.20.1720.10">
    <property type="entry name" value="Multidrug resistance protein D"/>
    <property type="match status" value="1"/>
</dbReference>
<evidence type="ECO:0000256" key="2">
    <source>
        <dbReference type="ARBA" id="ARBA00022448"/>
    </source>
</evidence>
<dbReference type="AlphaFoldDB" id="A0A220U8M0"/>
<comment type="subcellular location">
    <subcellularLocation>
        <location evidence="1">Cell membrane</location>
        <topology evidence="1">Multi-pass membrane protein</topology>
    </subcellularLocation>
</comment>
<dbReference type="InterPro" id="IPR036259">
    <property type="entry name" value="MFS_trans_sf"/>
</dbReference>
<dbReference type="SUPFAM" id="SSF103473">
    <property type="entry name" value="MFS general substrate transporter"/>
    <property type="match status" value="1"/>
</dbReference>